<name>A0A380BDZ8_SPOPA</name>
<dbReference type="InterPro" id="IPR001650">
    <property type="entry name" value="Helicase_C-like"/>
</dbReference>
<evidence type="ECO:0000259" key="4">
    <source>
        <dbReference type="PROSITE" id="PS51192"/>
    </source>
</evidence>
<keyword evidence="1" id="KW-0547">Nucleotide-binding</keyword>
<protein>
    <submittedName>
        <fullName evidence="5">Transcription-repair-coupling factor</fullName>
        <ecNumber evidence="5">3.6.4.-</ecNumber>
    </submittedName>
</protein>
<dbReference type="SMART" id="SM00490">
    <property type="entry name" value="HELICc"/>
    <property type="match status" value="1"/>
</dbReference>
<evidence type="ECO:0000313" key="5">
    <source>
        <dbReference type="EMBL" id="SUI99801.1"/>
    </source>
</evidence>
<keyword evidence="3" id="KW-0238">DNA-binding</keyword>
<dbReference type="Proteomes" id="UP000254519">
    <property type="component" value="Unassembled WGS sequence"/>
</dbReference>
<feature type="domain" description="Helicase ATP-binding" evidence="4">
    <location>
        <begin position="134"/>
        <end position="286"/>
    </location>
</feature>
<dbReference type="EC" id="3.6.4.-" evidence="5"/>
<dbReference type="GO" id="GO:0043138">
    <property type="term" value="F:3'-5' DNA helicase activity"/>
    <property type="evidence" value="ECO:0007669"/>
    <property type="project" value="TreeGrafter"/>
</dbReference>
<evidence type="ECO:0000256" key="2">
    <source>
        <dbReference type="ARBA" id="ARBA00022840"/>
    </source>
</evidence>
<dbReference type="GO" id="GO:0006310">
    <property type="term" value="P:DNA recombination"/>
    <property type="evidence" value="ECO:0007669"/>
    <property type="project" value="TreeGrafter"/>
</dbReference>
<dbReference type="PANTHER" id="PTHR30580">
    <property type="entry name" value="PRIMOSOMAL PROTEIN N"/>
    <property type="match status" value="1"/>
</dbReference>
<dbReference type="GO" id="GO:0005524">
    <property type="term" value="F:ATP binding"/>
    <property type="evidence" value="ECO:0007669"/>
    <property type="project" value="UniProtKB-KW"/>
</dbReference>
<dbReference type="Gene3D" id="3.40.50.300">
    <property type="entry name" value="P-loop containing nucleotide triphosphate hydrolases"/>
    <property type="match status" value="2"/>
</dbReference>
<sequence length="459" mass="51839">MMKDTDFTLRDFLAGRIWHREHIPFDTEIIDAHIKAGHIKVISGVTKTSKYFQQTHYFCRRCENEEQARFTTFQCAKCDGPCAYCRQCLKMGRVSVCTELIAWIGEDLVFANDHQIAWQGNLTPLQKKASAELIESNHQKKSHLIYAVCGAGKTEILFEPIYELLKDGKRICLAAPRVDVILELEPRLKAAFPETPIDALYGGAKPSLAPAQLILATTHQLYRFQEAFDVIFVDEADAFPYTADGTLKRAVKKAAKKDAPIHFVTATPSKQLIVEANKQGAISSIPRRFHGHPLPVPRYESLWNYKQKFEKGKLPPKLVNWVRERLDHQQPFLIFFHHIELMEKALPIFQTIDERIQSVHAAHENRKAHVLALRNNEVPGLLTTTILERGITIPNVQVAVVGAEQQIFTKGALVQIGGRVGRAVTYPDGDFVLFHHGISNAMDDARKEIVNLNKKGGKL</sequence>
<evidence type="ECO:0000313" key="6">
    <source>
        <dbReference type="Proteomes" id="UP000254519"/>
    </source>
</evidence>
<dbReference type="PROSITE" id="PS51192">
    <property type="entry name" value="HELICASE_ATP_BIND_1"/>
    <property type="match status" value="1"/>
</dbReference>
<dbReference type="AlphaFoldDB" id="A0A380BDZ8"/>
<dbReference type="Pfam" id="PF04851">
    <property type="entry name" value="ResIII"/>
    <property type="match status" value="1"/>
</dbReference>
<organism evidence="5 6">
    <name type="scientific">Sporosarcina pasteurii</name>
    <name type="common">Bacillus pasteurii</name>
    <dbReference type="NCBI Taxonomy" id="1474"/>
    <lineage>
        <taxon>Bacteria</taxon>
        <taxon>Bacillati</taxon>
        <taxon>Bacillota</taxon>
        <taxon>Bacilli</taxon>
        <taxon>Bacillales</taxon>
        <taxon>Caryophanaceae</taxon>
        <taxon>Sporosarcina</taxon>
    </lineage>
</organism>
<dbReference type="InterPro" id="IPR014001">
    <property type="entry name" value="Helicase_ATP-bd"/>
</dbReference>
<evidence type="ECO:0000256" key="3">
    <source>
        <dbReference type="ARBA" id="ARBA00023125"/>
    </source>
</evidence>
<keyword evidence="5" id="KW-0378">Hydrolase</keyword>
<dbReference type="Pfam" id="PF00271">
    <property type="entry name" value="Helicase_C"/>
    <property type="match status" value="1"/>
</dbReference>
<dbReference type="GO" id="GO:0003677">
    <property type="term" value="F:DNA binding"/>
    <property type="evidence" value="ECO:0007669"/>
    <property type="project" value="UniProtKB-KW"/>
</dbReference>
<dbReference type="RefSeq" id="WP_311157216.1">
    <property type="nucleotide sequence ID" value="NZ_CP038012.1"/>
</dbReference>
<reference evidence="5 6" key="1">
    <citation type="submission" date="2018-06" db="EMBL/GenBank/DDBJ databases">
        <authorList>
            <consortium name="Pathogen Informatics"/>
            <person name="Doyle S."/>
        </authorList>
    </citation>
    <scope>NUCLEOTIDE SEQUENCE [LARGE SCALE GENOMIC DNA]</scope>
    <source>
        <strain evidence="6">ATCC 11859 / DSM 33 / NCIB 8841 / NCTC 4822</strain>
    </source>
</reference>
<proteinExistence type="predicted"/>
<evidence type="ECO:0000256" key="1">
    <source>
        <dbReference type="ARBA" id="ARBA00022741"/>
    </source>
</evidence>
<keyword evidence="6" id="KW-1185">Reference proteome</keyword>
<dbReference type="InterPro" id="IPR006935">
    <property type="entry name" value="Helicase/UvrB_N"/>
</dbReference>
<keyword evidence="2" id="KW-0067">ATP-binding</keyword>
<dbReference type="GO" id="GO:0016787">
    <property type="term" value="F:hydrolase activity"/>
    <property type="evidence" value="ECO:0007669"/>
    <property type="project" value="UniProtKB-KW"/>
</dbReference>
<dbReference type="InterPro" id="IPR027417">
    <property type="entry name" value="P-loop_NTPase"/>
</dbReference>
<dbReference type="PANTHER" id="PTHR30580:SF1">
    <property type="entry name" value="COMF OPERON PROTEIN 1"/>
    <property type="match status" value="1"/>
</dbReference>
<accession>A0A380BDZ8</accession>
<dbReference type="SMART" id="SM00487">
    <property type="entry name" value="DEXDc"/>
    <property type="match status" value="1"/>
</dbReference>
<dbReference type="EMBL" id="UGYZ01000002">
    <property type="protein sequence ID" value="SUI99801.1"/>
    <property type="molecule type" value="Genomic_DNA"/>
</dbReference>
<dbReference type="GO" id="GO:0006270">
    <property type="term" value="P:DNA replication initiation"/>
    <property type="evidence" value="ECO:0007669"/>
    <property type="project" value="TreeGrafter"/>
</dbReference>
<dbReference type="GO" id="GO:0006302">
    <property type="term" value="P:double-strand break repair"/>
    <property type="evidence" value="ECO:0007669"/>
    <property type="project" value="TreeGrafter"/>
</dbReference>
<dbReference type="SUPFAM" id="SSF52540">
    <property type="entry name" value="P-loop containing nucleoside triphosphate hydrolases"/>
    <property type="match status" value="1"/>
</dbReference>
<gene>
    <name evidence="5" type="primary">mfd_2</name>
    <name evidence="5" type="ORF">NCTC4822_00770</name>
</gene>